<dbReference type="EMBL" id="CAJFDI010000006">
    <property type="protein sequence ID" value="CAD5233922.1"/>
    <property type="molecule type" value="Genomic_DNA"/>
</dbReference>
<evidence type="ECO:0000256" key="1">
    <source>
        <dbReference type="ARBA" id="ARBA00007447"/>
    </source>
</evidence>
<dbReference type="PROSITE" id="PS51767">
    <property type="entry name" value="PEPTIDASE_A1"/>
    <property type="match status" value="1"/>
</dbReference>
<name>A0A1I7SL62_BURXY</name>
<feature type="domain" description="Peptidase A1" evidence="3">
    <location>
        <begin position="23"/>
        <end position="336"/>
    </location>
</feature>
<feature type="signal peptide" evidence="2">
    <location>
        <begin position="1"/>
        <end position="20"/>
    </location>
</feature>
<evidence type="ECO:0000313" key="5">
    <source>
        <dbReference type="EMBL" id="CAG9129381.1"/>
    </source>
</evidence>
<evidence type="ECO:0000313" key="8">
    <source>
        <dbReference type="WBParaSite" id="BXY_1379400.1"/>
    </source>
</evidence>
<dbReference type="InterPro" id="IPR021109">
    <property type="entry name" value="Peptidase_aspartic_dom_sf"/>
</dbReference>
<dbReference type="AlphaFoldDB" id="A0A1I7SL62"/>
<dbReference type="GO" id="GO:0006508">
    <property type="term" value="P:proteolysis"/>
    <property type="evidence" value="ECO:0007669"/>
    <property type="project" value="InterPro"/>
</dbReference>
<dbReference type="InterPro" id="IPR001461">
    <property type="entry name" value="Aspartic_peptidase_A1"/>
</dbReference>
<comment type="similarity">
    <text evidence="1">Belongs to the peptidase A1 family.</text>
</comment>
<dbReference type="Proteomes" id="UP000659654">
    <property type="component" value="Unassembled WGS sequence"/>
</dbReference>
<proteinExistence type="inferred from homology"/>
<dbReference type="Proteomes" id="UP000095284">
    <property type="component" value="Unplaced"/>
</dbReference>
<accession>A0A1I7SL62</accession>
<reference evidence="5" key="2">
    <citation type="submission" date="2020-08" db="EMBL/GenBank/DDBJ databases">
        <authorList>
            <person name="Kikuchi T."/>
        </authorList>
    </citation>
    <scope>NUCLEOTIDE SEQUENCE</scope>
    <source>
        <strain evidence="4">Ka4C1</strain>
    </source>
</reference>
<dbReference type="InterPro" id="IPR033121">
    <property type="entry name" value="PEPTIDASE_A1"/>
</dbReference>
<feature type="chain" id="PRO_5035360100" evidence="2">
    <location>
        <begin position="21"/>
        <end position="340"/>
    </location>
</feature>
<dbReference type="GO" id="GO:0004190">
    <property type="term" value="F:aspartic-type endopeptidase activity"/>
    <property type="evidence" value="ECO:0007669"/>
    <property type="project" value="InterPro"/>
</dbReference>
<evidence type="ECO:0000313" key="6">
    <source>
        <dbReference type="Proteomes" id="UP000095284"/>
    </source>
</evidence>
<dbReference type="PANTHER" id="PTHR47966">
    <property type="entry name" value="BETA-SITE APP-CLEAVING ENZYME, ISOFORM A-RELATED"/>
    <property type="match status" value="1"/>
</dbReference>
<evidence type="ECO:0000313" key="7">
    <source>
        <dbReference type="Proteomes" id="UP000659654"/>
    </source>
</evidence>
<dbReference type="WBParaSite" id="BXY_1379400.1">
    <property type="protein sequence ID" value="BXY_1379400.1"/>
    <property type="gene ID" value="BXY_1379400"/>
</dbReference>
<dbReference type="SUPFAM" id="SSF50630">
    <property type="entry name" value="Acid proteases"/>
    <property type="match status" value="1"/>
</dbReference>
<evidence type="ECO:0000256" key="2">
    <source>
        <dbReference type="SAM" id="SignalP"/>
    </source>
</evidence>
<keyword evidence="7" id="KW-1185">Reference proteome</keyword>
<organism evidence="6 8">
    <name type="scientific">Bursaphelenchus xylophilus</name>
    <name type="common">Pinewood nematode worm</name>
    <name type="synonym">Aphelenchoides xylophilus</name>
    <dbReference type="NCBI Taxonomy" id="6326"/>
    <lineage>
        <taxon>Eukaryota</taxon>
        <taxon>Metazoa</taxon>
        <taxon>Ecdysozoa</taxon>
        <taxon>Nematoda</taxon>
        <taxon>Chromadorea</taxon>
        <taxon>Rhabditida</taxon>
        <taxon>Tylenchina</taxon>
        <taxon>Tylenchomorpha</taxon>
        <taxon>Aphelenchoidea</taxon>
        <taxon>Aphelenchoididae</taxon>
        <taxon>Bursaphelenchus</taxon>
    </lineage>
</organism>
<protein>
    <submittedName>
        <fullName evidence="4">(pine wood nematode) hypothetical protein</fullName>
    </submittedName>
    <submittedName>
        <fullName evidence="8">Peptidase A1 domain-containing protein</fullName>
    </submittedName>
</protein>
<gene>
    <name evidence="4" type="ORF">BXYJ_LOCUS14013</name>
</gene>
<keyword evidence="2" id="KW-0732">Signal</keyword>
<dbReference type="Pfam" id="PF00026">
    <property type="entry name" value="Asp"/>
    <property type="match status" value="1"/>
</dbReference>
<dbReference type="EMBL" id="CAJFCV020000006">
    <property type="protein sequence ID" value="CAG9129381.1"/>
    <property type="molecule type" value="Genomic_DNA"/>
</dbReference>
<sequence length="340" mass="38650">MNNHLLLPLLFLSTTSLTSADKGDLSIALGFNDQRWHALPLLFDITAQDSFVLDTAYFADKAGRNNTFDPNSSINFIKGSSEFTLKYEAKYSNGESTVHGFVGKDMVFVKPPYWFLGDFGIVSEFEGNNPVLQSNGAWTGGRIGLARKQKNKYGLVSQIFQTYEDLNVCMYYYRRDDGYWFALDLPKPMYQKKDLRGILNAKDNAEGLWELNVNKFSFQSYQRERDTTAIFTTTFDGIKLPKAHFTYIVKNTEAKQREDGRYEVRCPTEASPLPSIKLGFEDLTVEIKDVSYAQKVGDVCILKLEAIDEDLFILGSPFYIDTGVCLNYNNGTVAFFDHFM</sequence>
<evidence type="ECO:0000313" key="4">
    <source>
        <dbReference type="EMBL" id="CAD5233922.1"/>
    </source>
</evidence>
<dbReference type="Proteomes" id="UP000582659">
    <property type="component" value="Unassembled WGS sequence"/>
</dbReference>
<dbReference type="SMR" id="A0A1I7SL62"/>
<evidence type="ECO:0000259" key="3">
    <source>
        <dbReference type="PROSITE" id="PS51767"/>
    </source>
</evidence>
<dbReference type="PANTHER" id="PTHR47966:SF51">
    <property type="entry name" value="BETA-SITE APP-CLEAVING ENZYME, ISOFORM A-RELATED"/>
    <property type="match status" value="1"/>
</dbReference>
<dbReference type="Gene3D" id="2.40.70.10">
    <property type="entry name" value="Acid Proteases"/>
    <property type="match status" value="2"/>
</dbReference>
<reference evidence="8" key="1">
    <citation type="submission" date="2016-11" db="UniProtKB">
        <authorList>
            <consortium name="WormBaseParasite"/>
        </authorList>
    </citation>
    <scope>IDENTIFICATION</scope>
</reference>